<dbReference type="NCBIfam" id="TIGR01845">
    <property type="entry name" value="outer_NodT"/>
    <property type="match status" value="1"/>
</dbReference>
<dbReference type="Gene3D" id="1.20.1600.10">
    <property type="entry name" value="Outer membrane efflux proteins (OEP)"/>
    <property type="match status" value="1"/>
</dbReference>
<dbReference type="PANTHER" id="PTHR30203">
    <property type="entry name" value="OUTER MEMBRANE CATION EFFLUX PROTEIN"/>
    <property type="match status" value="1"/>
</dbReference>
<keyword evidence="2" id="KW-0812">Transmembrane</keyword>
<name>A0AAU7P480_9XANT</name>
<protein>
    <submittedName>
        <fullName evidence="3">Efflux transporter outer membrane subunit</fullName>
    </submittedName>
</protein>
<organism evidence="3">
    <name type="scientific">Xanthomonas sp. 10-10</name>
    <dbReference type="NCBI Taxonomy" id="3115848"/>
    <lineage>
        <taxon>Bacteria</taxon>
        <taxon>Pseudomonadati</taxon>
        <taxon>Pseudomonadota</taxon>
        <taxon>Gammaproteobacteria</taxon>
        <taxon>Lysobacterales</taxon>
        <taxon>Lysobacteraceae</taxon>
        <taxon>Xanthomonas</taxon>
    </lineage>
</organism>
<dbReference type="GO" id="GO:0015562">
    <property type="term" value="F:efflux transmembrane transporter activity"/>
    <property type="evidence" value="ECO:0007669"/>
    <property type="project" value="InterPro"/>
</dbReference>
<dbReference type="SUPFAM" id="SSF56954">
    <property type="entry name" value="Outer membrane efflux proteins (OEP)"/>
    <property type="match status" value="1"/>
</dbReference>
<feature type="chain" id="PRO_5043109795" evidence="2">
    <location>
        <begin position="32"/>
        <end position="486"/>
    </location>
</feature>
<evidence type="ECO:0000313" key="3">
    <source>
        <dbReference type="EMBL" id="XBS36564.1"/>
    </source>
</evidence>
<comment type="subcellular location">
    <subcellularLocation>
        <location evidence="2">Cell outer membrane</location>
        <topology evidence="2">Lipid-anchor</topology>
    </subcellularLocation>
</comment>
<accession>A0AAU7P480</accession>
<keyword evidence="2" id="KW-0449">Lipoprotein</keyword>
<keyword evidence="2" id="KW-0564">Palmitate</keyword>
<dbReference type="Gene3D" id="2.20.200.10">
    <property type="entry name" value="Outer membrane efflux proteins (OEP)"/>
    <property type="match status" value="1"/>
</dbReference>
<dbReference type="Pfam" id="PF02321">
    <property type="entry name" value="OEP"/>
    <property type="match status" value="2"/>
</dbReference>
<dbReference type="GO" id="GO:0009279">
    <property type="term" value="C:cell outer membrane"/>
    <property type="evidence" value="ECO:0007669"/>
    <property type="project" value="UniProtKB-SubCell"/>
</dbReference>
<keyword evidence="2" id="KW-0732">Signal</keyword>
<dbReference type="InterPro" id="IPR003423">
    <property type="entry name" value="OMP_efflux"/>
</dbReference>
<dbReference type="RefSeq" id="WP_259161129.1">
    <property type="nucleotide sequence ID" value="NZ_CP144460.1"/>
</dbReference>
<dbReference type="EMBL" id="CP144460">
    <property type="protein sequence ID" value="XBS36564.1"/>
    <property type="molecule type" value="Genomic_DNA"/>
</dbReference>
<keyword evidence="2" id="KW-0472">Membrane</keyword>
<reference evidence="3" key="1">
    <citation type="submission" date="2024-02" db="EMBL/GenBank/DDBJ databases">
        <title>Complete genome sequence of Xanthomonas sp. 10-10.</title>
        <authorList>
            <person name="Biessy A."/>
            <person name="Ciotola M."/>
            <person name="Cadieux M."/>
            <person name="Soufiane B."/>
            <person name="Laforest M."/>
            <person name="Filion M."/>
        </authorList>
    </citation>
    <scope>NUCLEOTIDE SEQUENCE</scope>
    <source>
        <strain evidence="3">10-10</strain>
    </source>
</reference>
<keyword evidence="2" id="KW-1134">Transmembrane beta strand</keyword>
<sequence length="486" mass="52489">MIPQMTAHRCSRALHLAAVAVLLGGCSLTPAYQRPAVTVPGTFGSGQAVAAAAPSAPVGIELTLQERAFVQAFAPDRDLRPLLQRALAHNSDFRRAALQVEQARAHYRIERAARVPTIGVGAQQLRQRFDDPALDARYQQDLVVANAGIGNVELDFFGKLQAMSEAARQRYLASTYGRDAARGALIAEVLRAYTAERASAQALQQLQAADADSAALLAIAQQQYRIGLMAREQRDGQQHQADQAHVAALQGADDHAAALRALQLLAGYDSAPVPGDLQRLVAADTSSTAWRALDSSLLLQRPDIQQAELELRAANADIGAARAAFFPSITLSSSVGTASDGLNGLFSAGHGMWSFSPQLNLPLFDGGRNRANLALAQVRQRADVAAYEQAIQSAFREVADALDAHATLAESEPRVRAQAEREQLRVTRMARRVDAGLEDRTTLLTERLRTTQAQLDYLTTARQRVLSRIALFQAFYGVCLPPFVDC</sequence>
<dbReference type="AlphaFoldDB" id="A0AAU7P480"/>
<proteinExistence type="inferred from homology"/>
<feature type="signal peptide" evidence="2">
    <location>
        <begin position="1"/>
        <end position="31"/>
    </location>
</feature>
<gene>
    <name evidence="3" type="ORF">VZ068_13855</name>
</gene>
<evidence type="ECO:0000256" key="1">
    <source>
        <dbReference type="ARBA" id="ARBA00007613"/>
    </source>
</evidence>
<evidence type="ECO:0000256" key="2">
    <source>
        <dbReference type="RuleBase" id="RU362097"/>
    </source>
</evidence>
<comment type="similarity">
    <text evidence="1 2">Belongs to the outer membrane factor (OMF) (TC 1.B.17) family.</text>
</comment>
<dbReference type="InterPro" id="IPR010131">
    <property type="entry name" value="MdtP/NodT-like"/>
</dbReference>
<dbReference type="PANTHER" id="PTHR30203:SF32">
    <property type="entry name" value="CATION EFFLUX SYSTEM PROTEIN CUSC"/>
    <property type="match status" value="1"/>
</dbReference>